<dbReference type="PANTHER" id="PTHR43716:SF1">
    <property type="entry name" value="D-2-HYDROXYGLUTARATE DEHYDROGENASE, MITOCHONDRIAL"/>
    <property type="match status" value="1"/>
</dbReference>
<dbReference type="InParanoid" id="D3AZP8"/>
<dbReference type="GeneID" id="31357957"/>
<evidence type="ECO:0000313" key="16">
    <source>
        <dbReference type="EMBL" id="EFA85427.1"/>
    </source>
</evidence>
<dbReference type="OMA" id="YNEDWMR"/>
<dbReference type="InterPro" id="IPR016167">
    <property type="entry name" value="FAD-bd_PCMH_sub1"/>
</dbReference>
<dbReference type="EMBL" id="ADBJ01000008">
    <property type="protein sequence ID" value="EFA85427.1"/>
    <property type="molecule type" value="Genomic_DNA"/>
</dbReference>
<evidence type="ECO:0000256" key="10">
    <source>
        <dbReference type="ARBA" id="ARBA00023128"/>
    </source>
</evidence>
<keyword evidence="7" id="KW-0862">Zinc</keyword>
<dbReference type="Pfam" id="PF01565">
    <property type="entry name" value="FAD_binding_4"/>
    <property type="match status" value="1"/>
</dbReference>
<dbReference type="InterPro" id="IPR006094">
    <property type="entry name" value="Oxid_FAD_bind_N"/>
</dbReference>
<evidence type="ECO:0000256" key="14">
    <source>
        <dbReference type="ARBA" id="ARBA00049267"/>
    </source>
</evidence>
<dbReference type="SUPFAM" id="SSF56176">
    <property type="entry name" value="FAD-binding/transporter-associated domain-like"/>
    <property type="match status" value="1"/>
</dbReference>
<dbReference type="PROSITE" id="PS51387">
    <property type="entry name" value="FAD_PCMH"/>
    <property type="match status" value="1"/>
</dbReference>
<evidence type="ECO:0000256" key="6">
    <source>
        <dbReference type="ARBA" id="ARBA00022827"/>
    </source>
</evidence>
<dbReference type="FunFam" id="3.30.70.2740:FF:000002">
    <property type="entry name" value="D-2-hydroxyglutarate dehydrogenase mitochondrial"/>
    <property type="match status" value="1"/>
</dbReference>
<evidence type="ECO:0000256" key="12">
    <source>
        <dbReference type="ARBA" id="ARBA00039639"/>
    </source>
</evidence>
<dbReference type="GO" id="GO:0051990">
    <property type="term" value="F:(R)-2-hydroxyglutarate dehydrogenase activity"/>
    <property type="evidence" value="ECO:0007669"/>
    <property type="project" value="UniProtKB-EC"/>
</dbReference>
<dbReference type="InterPro" id="IPR016166">
    <property type="entry name" value="FAD-bd_PCMH"/>
</dbReference>
<evidence type="ECO:0000256" key="11">
    <source>
        <dbReference type="ARBA" id="ARBA00039003"/>
    </source>
</evidence>
<evidence type="ECO:0000256" key="5">
    <source>
        <dbReference type="ARBA" id="ARBA00022723"/>
    </source>
</evidence>
<dbReference type="FunFam" id="3.30.465.10:FF:000053">
    <property type="entry name" value="D-lactate dehydrogenase (Cytochrome), putative"/>
    <property type="match status" value="1"/>
</dbReference>
<protein>
    <recommendedName>
        <fullName evidence="12">D-2-hydroxyglutarate dehydrogenase, mitochondrial</fullName>
        <ecNumber evidence="11">1.1.99.39</ecNumber>
    </recommendedName>
</protein>
<comment type="cofactor">
    <cofactor evidence="1">
        <name>FAD</name>
        <dbReference type="ChEBI" id="CHEBI:57692"/>
    </cofactor>
</comment>
<keyword evidence="4" id="KW-0285">Flavoprotein</keyword>
<dbReference type="GO" id="GO:0071949">
    <property type="term" value="F:FAD binding"/>
    <property type="evidence" value="ECO:0007669"/>
    <property type="project" value="InterPro"/>
</dbReference>
<dbReference type="Gene3D" id="3.30.465.10">
    <property type="match status" value="1"/>
</dbReference>
<comment type="function">
    <text evidence="13">Catalyzes the oxidation of D-2-hydroxyglutarate (D-2-HG) to alpha-ketoglutarate. Also catalyzes the oxidation of other D-2-hydroxyacids, such as D-malate (D-MAL) and D-lactate (D-LAC). Exhibits high activities towards D-2-HG and D-MAL but a very weak activity towards D-LAC.</text>
</comment>
<comment type="caution">
    <text evidence="16">The sequence shown here is derived from an EMBL/GenBank/DDBJ whole genome shotgun (WGS) entry which is preliminary data.</text>
</comment>
<dbReference type="GO" id="GO:0006108">
    <property type="term" value="P:malate metabolic process"/>
    <property type="evidence" value="ECO:0007669"/>
    <property type="project" value="UniProtKB-ARBA"/>
</dbReference>
<dbReference type="Gene3D" id="3.30.70.2190">
    <property type="match status" value="1"/>
</dbReference>
<dbReference type="FunCoup" id="D3AZP8">
    <property type="interactions" value="302"/>
</dbReference>
<dbReference type="Proteomes" id="UP000001396">
    <property type="component" value="Unassembled WGS sequence"/>
</dbReference>
<keyword evidence="8" id="KW-0809">Transit peptide</keyword>
<evidence type="ECO:0000256" key="3">
    <source>
        <dbReference type="ARBA" id="ARBA00008000"/>
    </source>
</evidence>
<evidence type="ECO:0000256" key="13">
    <source>
        <dbReference type="ARBA" id="ARBA00045410"/>
    </source>
</evidence>
<dbReference type="GO" id="GO:0046872">
    <property type="term" value="F:metal ion binding"/>
    <property type="evidence" value="ECO:0007669"/>
    <property type="project" value="UniProtKB-KW"/>
</dbReference>
<evidence type="ECO:0000256" key="1">
    <source>
        <dbReference type="ARBA" id="ARBA00001974"/>
    </source>
</evidence>
<dbReference type="InterPro" id="IPR016171">
    <property type="entry name" value="Vanillyl_alc_oxidase_C-sub2"/>
</dbReference>
<comment type="similarity">
    <text evidence="3">Belongs to the FAD-binding oxidoreductase/transferase type 4 family.</text>
</comment>
<gene>
    <name evidence="16" type="ORF">PPL_02432</name>
</gene>
<comment type="subcellular location">
    <subcellularLocation>
        <location evidence="2">Mitochondrion</location>
    </subcellularLocation>
</comment>
<evidence type="ECO:0000256" key="7">
    <source>
        <dbReference type="ARBA" id="ARBA00022833"/>
    </source>
</evidence>
<evidence type="ECO:0000256" key="9">
    <source>
        <dbReference type="ARBA" id="ARBA00023002"/>
    </source>
</evidence>
<evidence type="ECO:0000256" key="4">
    <source>
        <dbReference type="ARBA" id="ARBA00022630"/>
    </source>
</evidence>
<dbReference type="FunFam" id="3.30.70.2190:FF:000001">
    <property type="entry name" value="D-2-hydroxyglutarate dehydrogenase mitochondrial"/>
    <property type="match status" value="1"/>
</dbReference>
<dbReference type="STRING" id="670386.D3AZP8"/>
<dbReference type="AlphaFoldDB" id="D3AZP8"/>
<keyword evidence="9" id="KW-0560">Oxidoreductase</keyword>
<evidence type="ECO:0000259" key="15">
    <source>
        <dbReference type="PROSITE" id="PS51387"/>
    </source>
</evidence>
<dbReference type="InterPro" id="IPR036318">
    <property type="entry name" value="FAD-bd_PCMH-like_sf"/>
</dbReference>
<feature type="domain" description="FAD-binding PCMH-type" evidence="15">
    <location>
        <begin position="93"/>
        <end position="272"/>
    </location>
</feature>
<keyword evidence="6" id="KW-0274">FAD</keyword>
<dbReference type="RefSeq" id="XP_020437536.1">
    <property type="nucleotide sequence ID" value="XM_020573419.1"/>
</dbReference>
<dbReference type="GO" id="GO:0005739">
    <property type="term" value="C:mitochondrion"/>
    <property type="evidence" value="ECO:0007669"/>
    <property type="project" value="UniProtKB-SubCell"/>
</dbReference>
<dbReference type="Gene3D" id="3.30.70.2740">
    <property type="match status" value="1"/>
</dbReference>
<evidence type="ECO:0000256" key="8">
    <source>
        <dbReference type="ARBA" id="ARBA00022946"/>
    </source>
</evidence>
<dbReference type="Gene3D" id="3.30.43.10">
    <property type="entry name" value="Uridine Diphospho-n-acetylenolpyruvylglucosamine Reductase, domain 2"/>
    <property type="match status" value="1"/>
</dbReference>
<dbReference type="InterPro" id="IPR051264">
    <property type="entry name" value="FAD-oxidored/transferase_4"/>
</dbReference>
<keyword evidence="5" id="KW-0479">Metal-binding</keyword>
<name>D3AZP8_HETP5</name>
<dbReference type="FunFam" id="3.30.43.10:FF:000002">
    <property type="entry name" value="D-2-hydroxyglutarate dehydrogenase, mitochondrial"/>
    <property type="match status" value="1"/>
</dbReference>
<evidence type="ECO:0000313" key="17">
    <source>
        <dbReference type="Proteomes" id="UP000001396"/>
    </source>
</evidence>
<dbReference type="PANTHER" id="PTHR43716">
    <property type="entry name" value="D-2-HYDROXYGLUTARATE DEHYDROGENASE, MITOCHONDRIAL"/>
    <property type="match status" value="1"/>
</dbReference>
<dbReference type="Pfam" id="PF02913">
    <property type="entry name" value="FAD-oxidase_C"/>
    <property type="match status" value="1"/>
</dbReference>
<reference evidence="16 17" key="1">
    <citation type="journal article" date="2011" name="Genome Res.">
        <title>Phylogeny-wide analysis of social amoeba genomes highlights ancient origins for complex intercellular communication.</title>
        <authorList>
            <person name="Heidel A.J."/>
            <person name="Lawal H.M."/>
            <person name="Felder M."/>
            <person name="Schilde C."/>
            <person name="Helps N.R."/>
            <person name="Tunggal B."/>
            <person name="Rivero F."/>
            <person name="John U."/>
            <person name="Schleicher M."/>
            <person name="Eichinger L."/>
            <person name="Platzer M."/>
            <person name="Noegel A.A."/>
            <person name="Schaap P."/>
            <person name="Gloeckner G."/>
        </authorList>
    </citation>
    <scope>NUCLEOTIDE SEQUENCE [LARGE SCALE GENOMIC DNA]</scope>
    <source>
        <strain evidence="17">ATCC 26659 / Pp 5 / PN500</strain>
    </source>
</reference>
<dbReference type="Gene3D" id="1.10.45.10">
    <property type="entry name" value="Vanillyl-alcohol Oxidase, Chain A, domain 4"/>
    <property type="match status" value="1"/>
</dbReference>
<keyword evidence="17" id="KW-1185">Reference proteome</keyword>
<accession>D3AZP8</accession>
<dbReference type="FunFam" id="1.10.45.10:FF:000001">
    <property type="entry name" value="D-lactate dehydrogenase mitochondrial"/>
    <property type="match status" value="1"/>
</dbReference>
<comment type="catalytic activity">
    <reaction evidence="14">
        <text>(R)-malate + A = oxaloacetate + AH2</text>
        <dbReference type="Rhea" id="RHEA:67460"/>
        <dbReference type="ChEBI" id="CHEBI:13193"/>
        <dbReference type="ChEBI" id="CHEBI:15588"/>
        <dbReference type="ChEBI" id="CHEBI:16452"/>
        <dbReference type="ChEBI" id="CHEBI:17499"/>
    </reaction>
    <physiologicalReaction direction="left-to-right" evidence="14">
        <dbReference type="Rhea" id="RHEA:67461"/>
    </physiologicalReaction>
</comment>
<sequence>MLLNRITKSNFININKSCLKNYFCSVSSGSSTTTSTTTTTTTANLLKVKRDDRFSYLNKDDISVFKKIMNDESGVITDADDLVGYNHDWMNKYHGNSQLVLRPKSTEQVSQILKYCNERRLAVVPQGGNTGLVGGSVPVHDEIVLSLQSMNKIHEFDSVTGVLTCDAGCILESLEQYLEPRGFTVPLDLGAKGSCQIGGNAATNAGGIRLLRYGSMHANVMGVEAVLADGTIVDCLSTLRKDNTGYDLKQLFIGSEGTLGVITKLAILTPAKPTSVHVALLSCDSFDEVKKLLIEAKKQLGDILSAFEFMDRSCIDVVLEHQPQAREPFDSKFKFYVLLEVSGFNEQHDNEKLNSYLEDVISRKMVADGTFASDSKSIAEFWKLRETITESLGKAGAVYKYDLSLPMDQFYNIVEVMKERLAGKNNSMVCGFGHVGDGNLHLNISTPKQKYNKEFLGLIEPFVYEFTSKHNGSISAEHGIGAMKTEQLHHSKTNSAIQLMRSIKQTMDPNGILNPYKVLPN</sequence>
<organism evidence="16 17">
    <name type="scientific">Heterostelium pallidum (strain ATCC 26659 / Pp 5 / PN500)</name>
    <name type="common">Cellular slime mold</name>
    <name type="synonym">Polysphondylium pallidum</name>
    <dbReference type="NCBI Taxonomy" id="670386"/>
    <lineage>
        <taxon>Eukaryota</taxon>
        <taxon>Amoebozoa</taxon>
        <taxon>Evosea</taxon>
        <taxon>Eumycetozoa</taxon>
        <taxon>Dictyostelia</taxon>
        <taxon>Acytosteliales</taxon>
        <taxon>Acytosteliaceae</taxon>
        <taxon>Heterostelium</taxon>
    </lineage>
</organism>
<dbReference type="EC" id="1.1.99.39" evidence="11"/>
<keyword evidence="10" id="KW-0496">Mitochondrion</keyword>
<proteinExistence type="inferred from homology"/>
<dbReference type="InterPro" id="IPR016164">
    <property type="entry name" value="FAD-linked_Oxase-like_C"/>
</dbReference>
<evidence type="ECO:0000256" key="2">
    <source>
        <dbReference type="ARBA" id="ARBA00004173"/>
    </source>
</evidence>
<dbReference type="InterPro" id="IPR004113">
    <property type="entry name" value="FAD-bd_oxidored_4_C"/>
</dbReference>
<dbReference type="SUPFAM" id="SSF55103">
    <property type="entry name" value="FAD-linked oxidases, C-terminal domain"/>
    <property type="match status" value="1"/>
</dbReference>
<dbReference type="InterPro" id="IPR016169">
    <property type="entry name" value="FAD-bd_PCMH_sub2"/>
</dbReference>